<feature type="region of interest" description="Disordered" evidence="1">
    <location>
        <begin position="171"/>
        <end position="192"/>
    </location>
</feature>
<dbReference type="AlphaFoldDB" id="A0A7C8MBA4"/>
<evidence type="ECO:0000313" key="3">
    <source>
        <dbReference type="EMBL" id="KAF2874178.1"/>
    </source>
</evidence>
<dbReference type="Proteomes" id="UP000481861">
    <property type="component" value="Unassembled WGS sequence"/>
</dbReference>
<keyword evidence="4" id="KW-1185">Reference proteome</keyword>
<evidence type="ECO:0000256" key="2">
    <source>
        <dbReference type="SAM" id="SignalP"/>
    </source>
</evidence>
<organism evidence="3 4">
    <name type="scientific">Massariosphaeria phaeospora</name>
    <dbReference type="NCBI Taxonomy" id="100035"/>
    <lineage>
        <taxon>Eukaryota</taxon>
        <taxon>Fungi</taxon>
        <taxon>Dikarya</taxon>
        <taxon>Ascomycota</taxon>
        <taxon>Pezizomycotina</taxon>
        <taxon>Dothideomycetes</taxon>
        <taxon>Pleosporomycetidae</taxon>
        <taxon>Pleosporales</taxon>
        <taxon>Pleosporales incertae sedis</taxon>
        <taxon>Massariosphaeria</taxon>
    </lineage>
</organism>
<feature type="compositionally biased region" description="Low complexity" evidence="1">
    <location>
        <begin position="248"/>
        <end position="269"/>
    </location>
</feature>
<proteinExistence type="predicted"/>
<evidence type="ECO:0000313" key="4">
    <source>
        <dbReference type="Proteomes" id="UP000481861"/>
    </source>
</evidence>
<sequence length="309" mass="33269">MLFNTLATLALATVAAATPIAKRAPAPVTPRQSGGGFNFLDNFNNINNQQNVVQIQEQSLQVIDDGRQQLVIQQASEVLIVQGQKEGFKNSMNDVFRKSKFRNDFKDVTTVILVVQEIQIVIDDGRGDIFQAEIFAQSVIVANRGSDATQTVMIFSQETLIAQQILGEGREGEGFGGDIEGEQKPSKNNDVQLFGAKPTWDSVMDDPAASLGAAWEAELQDVQNLDNAGADNEANKQAAEQEKKVIGEAIAAQDAQNQDAENQAQAQADEAQKAAEEQAKAAEEQAKAGEEAAKAAEEQAQAQMAPVRN</sequence>
<accession>A0A7C8MBA4</accession>
<dbReference type="EMBL" id="JAADJZ010000006">
    <property type="protein sequence ID" value="KAF2874178.1"/>
    <property type="molecule type" value="Genomic_DNA"/>
</dbReference>
<protein>
    <submittedName>
        <fullName evidence="3">Uncharacterized protein</fullName>
    </submittedName>
</protein>
<evidence type="ECO:0000256" key="1">
    <source>
        <dbReference type="SAM" id="MobiDB-lite"/>
    </source>
</evidence>
<feature type="compositionally biased region" description="Basic and acidic residues" evidence="1">
    <location>
        <begin position="270"/>
        <end position="297"/>
    </location>
</feature>
<gene>
    <name evidence="3" type="ORF">BDV95DRAFT_325062</name>
</gene>
<feature type="region of interest" description="Disordered" evidence="1">
    <location>
        <begin position="248"/>
        <end position="309"/>
    </location>
</feature>
<keyword evidence="2" id="KW-0732">Signal</keyword>
<reference evidence="3 4" key="1">
    <citation type="submission" date="2020-01" db="EMBL/GenBank/DDBJ databases">
        <authorList>
            <consortium name="DOE Joint Genome Institute"/>
            <person name="Haridas S."/>
            <person name="Albert R."/>
            <person name="Binder M."/>
            <person name="Bloem J."/>
            <person name="Labutti K."/>
            <person name="Salamov A."/>
            <person name="Andreopoulos B."/>
            <person name="Baker S.E."/>
            <person name="Barry K."/>
            <person name="Bills G."/>
            <person name="Bluhm B.H."/>
            <person name="Cannon C."/>
            <person name="Castanera R."/>
            <person name="Culley D.E."/>
            <person name="Daum C."/>
            <person name="Ezra D."/>
            <person name="Gonzalez J.B."/>
            <person name="Henrissat B."/>
            <person name="Kuo A."/>
            <person name="Liang C."/>
            <person name="Lipzen A."/>
            <person name="Lutzoni F."/>
            <person name="Magnuson J."/>
            <person name="Mondo S."/>
            <person name="Nolan M."/>
            <person name="Ohm R."/>
            <person name="Pangilinan J."/>
            <person name="Park H.-J.H."/>
            <person name="Ramirez L."/>
            <person name="Alfaro M."/>
            <person name="Sun H."/>
            <person name="Tritt A."/>
            <person name="Yoshinaga Y."/>
            <person name="Zwiers L.-H.L."/>
            <person name="Turgeon B.G."/>
            <person name="Goodwin S.B."/>
            <person name="Spatafora J.W."/>
            <person name="Crous P.W."/>
            <person name="Grigoriev I.V."/>
        </authorList>
    </citation>
    <scope>NUCLEOTIDE SEQUENCE [LARGE SCALE GENOMIC DNA]</scope>
    <source>
        <strain evidence="3 4">CBS 611.86</strain>
    </source>
</reference>
<comment type="caution">
    <text evidence="3">The sequence shown here is derived from an EMBL/GenBank/DDBJ whole genome shotgun (WGS) entry which is preliminary data.</text>
</comment>
<dbReference type="OrthoDB" id="3933243at2759"/>
<feature type="signal peptide" evidence="2">
    <location>
        <begin position="1"/>
        <end position="17"/>
    </location>
</feature>
<feature type="chain" id="PRO_5029016681" evidence="2">
    <location>
        <begin position="18"/>
        <end position="309"/>
    </location>
</feature>
<name>A0A7C8MBA4_9PLEO</name>